<proteinExistence type="predicted"/>
<evidence type="ECO:0000256" key="1">
    <source>
        <dbReference type="ARBA" id="ARBA00001541"/>
    </source>
</evidence>
<dbReference type="EC" id="2.1.1.80" evidence="2"/>
<dbReference type="RefSeq" id="WP_067615696.1">
    <property type="nucleotide sequence ID" value="NZ_MAGO01000001.1"/>
</dbReference>
<evidence type="ECO:0000313" key="8">
    <source>
        <dbReference type="Proteomes" id="UP000093080"/>
    </source>
</evidence>
<keyword evidence="8" id="KW-1185">Reference proteome</keyword>
<gene>
    <name evidence="7" type="ORF">DBT_0303</name>
</gene>
<dbReference type="STRING" id="1156395.DBT_0303"/>
<dbReference type="PANTHER" id="PTHR24422:SF21">
    <property type="entry name" value="CHEMOTAXIS PROTEIN METHYLTRANSFERASE 1"/>
    <property type="match status" value="1"/>
</dbReference>
<dbReference type="GO" id="GO:0032259">
    <property type="term" value="P:methylation"/>
    <property type="evidence" value="ECO:0007669"/>
    <property type="project" value="UniProtKB-KW"/>
</dbReference>
<dbReference type="PANTHER" id="PTHR24422">
    <property type="entry name" value="CHEMOTAXIS PROTEIN METHYLTRANSFERASE"/>
    <property type="match status" value="1"/>
</dbReference>
<dbReference type="InterPro" id="IPR029063">
    <property type="entry name" value="SAM-dependent_MTases_sf"/>
</dbReference>
<dbReference type="SUPFAM" id="SSF47757">
    <property type="entry name" value="Chemotaxis receptor methyltransferase CheR, N-terminal domain"/>
    <property type="match status" value="1"/>
</dbReference>
<organism evidence="7 8">
    <name type="scientific">Dissulfuribacter thermophilus</name>
    <dbReference type="NCBI Taxonomy" id="1156395"/>
    <lineage>
        <taxon>Bacteria</taxon>
        <taxon>Pseudomonadati</taxon>
        <taxon>Thermodesulfobacteriota</taxon>
        <taxon>Dissulfuribacteria</taxon>
        <taxon>Dissulfuribacterales</taxon>
        <taxon>Dissulfuribacteraceae</taxon>
        <taxon>Dissulfuribacter</taxon>
    </lineage>
</organism>
<dbReference type="InterPro" id="IPR036804">
    <property type="entry name" value="CheR_N_sf"/>
</dbReference>
<dbReference type="InterPro" id="IPR022641">
    <property type="entry name" value="CheR_N"/>
</dbReference>
<name>A0A1B9F984_9BACT</name>
<dbReference type="EMBL" id="MAGO01000001">
    <property type="protein sequence ID" value="OCC16486.1"/>
    <property type="molecule type" value="Genomic_DNA"/>
</dbReference>
<dbReference type="InterPro" id="IPR000780">
    <property type="entry name" value="CheR_MeTrfase"/>
</dbReference>
<dbReference type="SMART" id="SM00138">
    <property type="entry name" value="MeTrc"/>
    <property type="match status" value="1"/>
</dbReference>
<dbReference type="SUPFAM" id="SSF53335">
    <property type="entry name" value="S-adenosyl-L-methionine-dependent methyltransferases"/>
    <property type="match status" value="1"/>
</dbReference>
<comment type="caution">
    <text evidence="7">The sequence shown here is derived from an EMBL/GenBank/DDBJ whole genome shotgun (WGS) entry which is preliminary data.</text>
</comment>
<dbReference type="PROSITE" id="PS50123">
    <property type="entry name" value="CHER"/>
    <property type="match status" value="1"/>
</dbReference>
<evidence type="ECO:0000256" key="4">
    <source>
        <dbReference type="ARBA" id="ARBA00022679"/>
    </source>
</evidence>
<dbReference type="InterPro" id="IPR050903">
    <property type="entry name" value="Bact_Chemotaxis_MeTrfase"/>
</dbReference>
<feature type="domain" description="CheR-type methyltransferase" evidence="6">
    <location>
        <begin position="1"/>
        <end position="262"/>
    </location>
</feature>
<keyword evidence="3 7" id="KW-0489">Methyltransferase</keyword>
<dbReference type="InterPro" id="IPR026024">
    <property type="entry name" value="Chemotaxis_MeTrfase_CheR"/>
</dbReference>
<keyword evidence="5" id="KW-0949">S-adenosyl-L-methionine</keyword>
<evidence type="ECO:0000256" key="5">
    <source>
        <dbReference type="ARBA" id="ARBA00022691"/>
    </source>
</evidence>
<protein>
    <recommendedName>
        <fullName evidence="2">protein-glutamate O-methyltransferase</fullName>
        <ecNumber evidence="2">2.1.1.80</ecNumber>
    </recommendedName>
</protein>
<evidence type="ECO:0000259" key="6">
    <source>
        <dbReference type="PROSITE" id="PS50123"/>
    </source>
</evidence>
<dbReference type="Gene3D" id="3.40.50.150">
    <property type="entry name" value="Vaccinia Virus protein VP39"/>
    <property type="match status" value="1"/>
</dbReference>
<dbReference type="Proteomes" id="UP000093080">
    <property type="component" value="Unassembled WGS sequence"/>
</dbReference>
<dbReference type="GO" id="GO:0008983">
    <property type="term" value="F:protein-glutamate O-methyltransferase activity"/>
    <property type="evidence" value="ECO:0007669"/>
    <property type="project" value="UniProtKB-EC"/>
</dbReference>
<dbReference type="PRINTS" id="PR00996">
    <property type="entry name" value="CHERMTFRASE"/>
</dbReference>
<reference evidence="7 8" key="1">
    <citation type="submission" date="2016-06" db="EMBL/GenBank/DDBJ databases">
        <title>Respiratory ammonification of nitrate coupled to the oxidation of elemental sulfur in deep-sea autotrophic thermophilic bacteria.</title>
        <authorList>
            <person name="Slobodkina G.B."/>
            <person name="Mardanov A.V."/>
            <person name="Ravin N.V."/>
            <person name="Frolova A.A."/>
            <person name="Viryasiv M.B."/>
            <person name="Chernyh N.A."/>
            <person name="Bonch-Osmolovskaya E.A."/>
            <person name="Slobodkin A.I."/>
        </authorList>
    </citation>
    <scope>NUCLEOTIDE SEQUENCE [LARGE SCALE GENOMIC DNA]</scope>
    <source>
        <strain evidence="7 8">S69</strain>
    </source>
</reference>
<accession>A0A1B9F984</accession>
<evidence type="ECO:0000313" key="7">
    <source>
        <dbReference type="EMBL" id="OCC16486.1"/>
    </source>
</evidence>
<dbReference type="CDD" id="cd02440">
    <property type="entry name" value="AdoMet_MTases"/>
    <property type="match status" value="1"/>
</dbReference>
<keyword evidence="4 7" id="KW-0808">Transferase</keyword>
<dbReference type="AlphaFoldDB" id="A0A1B9F984"/>
<comment type="catalytic activity">
    <reaction evidence="1">
        <text>L-glutamyl-[protein] + S-adenosyl-L-methionine = [protein]-L-glutamate 5-O-methyl ester + S-adenosyl-L-homocysteine</text>
        <dbReference type="Rhea" id="RHEA:24452"/>
        <dbReference type="Rhea" id="RHEA-COMP:10208"/>
        <dbReference type="Rhea" id="RHEA-COMP:10311"/>
        <dbReference type="ChEBI" id="CHEBI:29973"/>
        <dbReference type="ChEBI" id="CHEBI:57856"/>
        <dbReference type="ChEBI" id="CHEBI:59789"/>
        <dbReference type="ChEBI" id="CHEBI:82795"/>
        <dbReference type="EC" id="2.1.1.80"/>
    </reaction>
</comment>
<dbReference type="Pfam" id="PF03705">
    <property type="entry name" value="CheR_N"/>
    <property type="match status" value="1"/>
</dbReference>
<evidence type="ECO:0000256" key="2">
    <source>
        <dbReference type="ARBA" id="ARBA00012534"/>
    </source>
</evidence>
<dbReference type="Pfam" id="PF01739">
    <property type="entry name" value="CheR"/>
    <property type="match status" value="1"/>
</dbReference>
<dbReference type="PATRIC" id="fig|1156395.6.peg.307"/>
<dbReference type="Gene3D" id="1.10.155.10">
    <property type="entry name" value="Chemotaxis receptor methyltransferase CheR, N-terminal domain"/>
    <property type="match status" value="1"/>
</dbReference>
<dbReference type="InterPro" id="IPR022642">
    <property type="entry name" value="CheR_C"/>
</dbReference>
<evidence type="ECO:0000256" key="3">
    <source>
        <dbReference type="ARBA" id="ARBA00022603"/>
    </source>
</evidence>
<sequence>MIKPEQFKFFSQLVKDSSGIALSTGKEYLLESRLNELCKVLGLKNIDSLYQQAKFKMTPKLKEQIIEAMTTNETYFFRDQHPFDTLKNHIIKELMEKNQSKKELRFWSAAASTGQEAYSIAMIIQEHFPQLANWKVEILGTDISRQAIEKAQAGRYTQVEVNRGLPVTMLIKYFKQQGAFWIAQDKLKKLVHFKTFNLLNPFIGLGQFDCIFCRYVLIYFDQETKKKITDKLVKVLRPGGYLFFGATETPVGLDPSMKRVTFGKTVCWKKAGG</sequence>
<dbReference type="PIRSF" id="PIRSF000410">
    <property type="entry name" value="CheR"/>
    <property type="match status" value="1"/>
</dbReference>